<protein>
    <submittedName>
        <fullName evidence="2">Uncharacterized protein</fullName>
    </submittedName>
</protein>
<reference evidence="2 3" key="2">
    <citation type="submission" date="2013-04" db="EMBL/GenBank/DDBJ databases">
        <title>The Genome Sequence of Bilophila wadsworthia 3_1_6.</title>
        <authorList>
            <consortium name="The Broad Institute Genomics Platform"/>
            <person name="Earl A."/>
            <person name="Ward D."/>
            <person name="Feldgarden M."/>
            <person name="Gevers D."/>
            <person name="Sibley C."/>
            <person name="Strauss J."/>
            <person name="Allen-Vercoe E."/>
            <person name="Walker B."/>
            <person name="Young S."/>
            <person name="Zeng Q."/>
            <person name="Gargeya S."/>
            <person name="Fitzgerald M."/>
            <person name="Haas B."/>
            <person name="Abouelleil A."/>
            <person name="Allen A.W."/>
            <person name="Alvarado L."/>
            <person name="Arachchi H.M."/>
            <person name="Berlin A.M."/>
            <person name="Chapman S.B."/>
            <person name="Gainer-Dewar J."/>
            <person name="Goldberg J."/>
            <person name="Griggs A."/>
            <person name="Gujja S."/>
            <person name="Hansen M."/>
            <person name="Howarth C."/>
            <person name="Imamovic A."/>
            <person name="Ireland A."/>
            <person name="Larimer J."/>
            <person name="McCowan C."/>
            <person name="Murphy C."/>
            <person name="Pearson M."/>
            <person name="Poon T.W."/>
            <person name="Priest M."/>
            <person name="Roberts A."/>
            <person name="Saif S."/>
            <person name="Shea T."/>
            <person name="Sisk P."/>
            <person name="Sykes S."/>
            <person name="Wortman J."/>
            <person name="Nusbaum C."/>
            <person name="Birren B."/>
        </authorList>
    </citation>
    <scope>NUCLEOTIDE SEQUENCE [LARGE SCALE GENOMIC DNA]</scope>
    <source>
        <strain evidence="2 3">3_1_6</strain>
    </source>
</reference>
<reference evidence="2 3" key="1">
    <citation type="submission" date="2010-10" db="EMBL/GenBank/DDBJ databases">
        <authorList>
            <consortium name="The Broad Institute Genome Sequencing Platform"/>
            <person name="Ward D."/>
            <person name="Earl A."/>
            <person name="Feldgarden M."/>
            <person name="Young S.K."/>
            <person name="Gargeya S."/>
            <person name="Zeng Q."/>
            <person name="Alvarado L."/>
            <person name="Berlin A."/>
            <person name="Bochicchio J."/>
            <person name="Chapman S.B."/>
            <person name="Chen Z."/>
            <person name="Freedman E."/>
            <person name="Gellesch M."/>
            <person name="Goldberg J."/>
            <person name="Griggs A."/>
            <person name="Gujja S."/>
            <person name="Heilman E."/>
            <person name="Heiman D."/>
            <person name="Howarth C."/>
            <person name="Mehta T."/>
            <person name="Neiman D."/>
            <person name="Pearson M."/>
            <person name="Roberts A."/>
            <person name="Saif S."/>
            <person name="Shea T."/>
            <person name="Shenoy N."/>
            <person name="Sisk P."/>
            <person name="Stolte C."/>
            <person name="Sykes S."/>
            <person name="White J."/>
            <person name="Yandava C."/>
            <person name="Allen-Vercoe E."/>
            <person name="Sibley C."/>
            <person name="Ambrose C.E."/>
            <person name="Strauss J."/>
            <person name="Daigneault M."/>
            <person name="Haas B."/>
            <person name="Nusbaum C."/>
            <person name="Birren B."/>
        </authorList>
    </citation>
    <scope>NUCLEOTIDE SEQUENCE [LARGE SCALE GENOMIC DNA]</scope>
    <source>
        <strain evidence="2 3">3_1_6</strain>
    </source>
</reference>
<dbReference type="GeneID" id="78084699"/>
<dbReference type="eggNOG" id="ENOG502Z819">
    <property type="taxonomic scope" value="Bacteria"/>
</dbReference>
<dbReference type="RefSeq" id="WP_005029126.1">
    <property type="nucleotide sequence ID" value="NZ_KE150238.1"/>
</dbReference>
<dbReference type="EMBL" id="ADCP02000001">
    <property type="protein sequence ID" value="EFV43393.1"/>
    <property type="molecule type" value="Genomic_DNA"/>
</dbReference>
<sequence length="219" mass="24560">MLDLNMESEQKNRNYGPVPAGSKVMVRISVETPKYGLQDTPWVAQAKSGLLGLWCKFTVVGGLYDGVEWYDNLWLPAGYQNIRLNEGQTTTCNRSGAQIRAIIEAHRGINPKATDDRSVRGRQLAEWTDMQDMEFPAKLGISKEPYEKDGKKYWNNYISSIITPDKEEYTQIKSGKEIITDGPVTGEAEKGKNQTPPEANTYGQPFPAGPSEYDDMPFN</sequence>
<dbReference type="OrthoDB" id="6193799at2"/>
<evidence type="ECO:0000256" key="1">
    <source>
        <dbReference type="SAM" id="MobiDB-lite"/>
    </source>
</evidence>
<keyword evidence="3" id="KW-1185">Reference proteome</keyword>
<comment type="caution">
    <text evidence="2">The sequence shown here is derived from an EMBL/GenBank/DDBJ whole genome shotgun (WGS) entry which is preliminary data.</text>
</comment>
<gene>
    <name evidence="2" type="ORF">HMPREF0179_02916</name>
</gene>
<dbReference type="AlphaFoldDB" id="E5Y9K1"/>
<feature type="compositionally biased region" description="Polar residues" evidence="1">
    <location>
        <begin position="193"/>
        <end position="203"/>
    </location>
</feature>
<name>E5Y9K1_BILW3</name>
<dbReference type="HOGENOM" id="CLU_1259415_0_0_7"/>
<feature type="region of interest" description="Disordered" evidence="1">
    <location>
        <begin position="177"/>
        <end position="219"/>
    </location>
</feature>
<accession>E5Y9K1</accession>
<proteinExistence type="predicted"/>
<dbReference type="STRING" id="563192.HMPREF0179_02916"/>
<evidence type="ECO:0000313" key="3">
    <source>
        <dbReference type="Proteomes" id="UP000006034"/>
    </source>
</evidence>
<evidence type="ECO:0000313" key="2">
    <source>
        <dbReference type="EMBL" id="EFV43393.1"/>
    </source>
</evidence>
<organism evidence="2 3">
    <name type="scientific">Bilophila wadsworthia (strain 3_1_6)</name>
    <dbReference type="NCBI Taxonomy" id="563192"/>
    <lineage>
        <taxon>Bacteria</taxon>
        <taxon>Pseudomonadati</taxon>
        <taxon>Thermodesulfobacteriota</taxon>
        <taxon>Desulfovibrionia</taxon>
        <taxon>Desulfovibrionales</taxon>
        <taxon>Desulfovibrionaceae</taxon>
        <taxon>Bilophila</taxon>
    </lineage>
</organism>
<dbReference type="Proteomes" id="UP000006034">
    <property type="component" value="Unassembled WGS sequence"/>
</dbReference>